<dbReference type="EMBL" id="CACRTX010000002">
    <property type="protein sequence ID" value="VYT65157.1"/>
    <property type="molecule type" value="Genomic_DNA"/>
</dbReference>
<reference evidence="1" key="1">
    <citation type="submission" date="2019-11" db="EMBL/GenBank/DDBJ databases">
        <authorList>
            <person name="Feng L."/>
        </authorList>
    </citation>
    <scope>NUCLEOTIDE SEQUENCE</scope>
    <source>
        <strain evidence="1">ECasseliflavusLFYP2</strain>
    </source>
</reference>
<proteinExistence type="predicted"/>
<protein>
    <submittedName>
        <fullName evidence="1">Uncharacterized protein</fullName>
    </submittedName>
</protein>
<gene>
    <name evidence="1" type="ORF">ECLFYP2_01272</name>
</gene>
<accession>A0A6N2YGE1</accession>
<name>A0A6N2YGE1_ENTCA</name>
<dbReference type="AlphaFoldDB" id="A0A6N2YGE1"/>
<organism evidence="1">
    <name type="scientific">Enterococcus casseliflavus</name>
    <name type="common">Enterococcus flavescens</name>
    <dbReference type="NCBI Taxonomy" id="37734"/>
    <lineage>
        <taxon>Bacteria</taxon>
        <taxon>Bacillati</taxon>
        <taxon>Bacillota</taxon>
        <taxon>Bacilli</taxon>
        <taxon>Lactobacillales</taxon>
        <taxon>Enterococcaceae</taxon>
        <taxon>Enterococcus</taxon>
    </lineage>
</organism>
<sequence>MMRELPLKDNLTILTTPTENNLCIFSKEKATIKIFEEDKIIHTFENELFEQKEIKIHEIMMYKNEWYLFFSMDYEEAIFINNSITVLGNGILNIVPSPSGVLVAYNEEGILSAENDWAHYGLVEFNIDLSKFNAVLPHHLTSTFIDLEAISTISANGDIFLIAYTDVETKIMIKCNLYSHLTEVKEIGCDATIFELRQFNDYICVFAEDSIYLFDKTMCCIKKIDISEKVGHEIYNVYSSKNNIIFETEEMYIVATMGELLNSII</sequence>
<evidence type="ECO:0000313" key="1">
    <source>
        <dbReference type="EMBL" id="VYT65157.1"/>
    </source>
</evidence>